<organism evidence="2 3">
    <name type="scientific">Cylicocyclus nassatus</name>
    <name type="common">Nematode worm</name>
    <dbReference type="NCBI Taxonomy" id="53992"/>
    <lineage>
        <taxon>Eukaryota</taxon>
        <taxon>Metazoa</taxon>
        <taxon>Ecdysozoa</taxon>
        <taxon>Nematoda</taxon>
        <taxon>Chromadorea</taxon>
        <taxon>Rhabditida</taxon>
        <taxon>Rhabditina</taxon>
        <taxon>Rhabditomorpha</taxon>
        <taxon>Strongyloidea</taxon>
        <taxon>Strongylidae</taxon>
        <taxon>Cylicocyclus</taxon>
    </lineage>
</organism>
<feature type="chain" id="PRO_5041232296" evidence="1">
    <location>
        <begin position="19"/>
        <end position="57"/>
    </location>
</feature>
<keyword evidence="3" id="KW-1185">Reference proteome</keyword>
<protein>
    <submittedName>
        <fullName evidence="2">Uncharacterized protein</fullName>
    </submittedName>
</protein>
<proteinExistence type="predicted"/>
<gene>
    <name evidence="2" type="ORF">CYNAS_LOCUS665</name>
</gene>
<sequence length="57" mass="6518">MWFELLLLILFHIPNGREVDPSQASITSPRAPGNNWNGIQLQKMNCATYLDKNPLSY</sequence>
<name>A0AA36GCC4_CYLNA</name>
<dbReference type="AlphaFoldDB" id="A0AA36GCC4"/>
<evidence type="ECO:0000256" key="1">
    <source>
        <dbReference type="SAM" id="SignalP"/>
    </source>
</evidence>
<dbReference type="Proteomes" id="UP001176961">
    <property type="component" value="Unassembled WGS sequence"/>
</dbReference>
<comment type="caution">
    <text evidence="2">The sequence shown here is derived from an EMBL/GenBank/DDBJ whole genome shotgun (WGS) entry which is preliminary data.</text>
</comment>
<dbReference type="EMBL" id="CATQJL010000001">
    <property type="protein sequence ID" value="CAJ0588682.1"/>
    <property type="molecule type" value="Genomic_DNA"/>
</dbReference>
<reference evidence="2" key="1">
    <citation type="submission" date="2023-07" db="EMBL/GenBank/DDBJ databases">
        <authorList>
            <consortium name="CYATHOMIX"/>
        </authorList>
    </citation>
    <scope>NUCLEOTIDE SEQUENCE</scope>
    <source>
        <strain evidence="2">N/A</strain>
    </source>
</reference>
<feature type="signal peptide" evidence="1">
    <location>
        <begin position="1"/>
        <end position="18"/>
    </location>
</feature>
<accession>A0AA36GCC4</accession>
<evidence type="ECO:0000313" key="3">
    <source>
        <dbReference type="Proteomes" id="UP001176961"/>
    </source>
</evidence>
<keyword evidence="1" id="KW-0732">Signal</keyword>
<evidence type="ECO:0000313" key="2">
    <source>
        <dbReference type="EMBL" id="CAJ0588682.1"/>
    </source>
</evidence>